<dbReference type="PANTHER" id="PTHR26312:SF172">
    <property type="entry name" value="O-LINKED N-ACETYLGLUCOSAMINE TRANSFERASE, OGT"/>
    <property type="match status" value="1"/>
</dbReference>
<dbReference type="InterPro" id="IPR003107">
    <property type="entry name" value="HAT"/>
</dbReference>
<dbReference type="PANTHER" id="PTHR26312">
    <property type="entry name" value="TETRATRICOPEPTIDE REPEAT PROTEIN 5"/>
    <property type="match status" value="1"/>
</dbReference>
<evidence type="ECO:0000313" key="2">
    <source>
        <dbReference type="EMBL" id="KAK4340635.1"/>
    </source>
</evidence>
<dbReference type="Gene3D" id="1.25.40.10">
    <property type="entry name" value="Tetratricopeptide repeat domain"/>
    <property type="match status" value="2"/>
</dbReference>
<keyword evidence="3" id="KW-1185">Reference proteome</keyword>
<sequence length="304" mass="34340">MAAFREQERTTPSTTAKGLEAINSQSPTKYFQSEKRNFPTEEVAGTFRLVFRSAPNEDTPMLGSHVMFCVFHETVCNLCWQSKGDFFGAEEHYFRATLADPKDGEVLSQYAKLVWQLHRDRDIALNYFERAALAAPENSHVLAAYASFLWEINYDDDEPDTNISRDKDKETEEVATLHDIDFQQGNRQVGPQLNLAAGFGIGSCGFSGGMTLNEIIAAEDYYKSMIQENPNSPLVLRNYAQFLDQCKGDLRGAEEFYSRAVLADGSDGEIISQYANFIWQLHHDQDKASSYFKRAVQASPGDRY</sequence>
<dbReference type="EMBL" id="JAVYJV010000022">
    <property type="protein sequence ID" value="KAK4340635.1"/>
    <property type="molecule type" value="Genomic_DNA"/>
</dbReference>
<feature type="domain" description="TmcB/TmcC TPR repeats" evidence="1">
    <location>
        <begin position="215"/>
        <end position="261"/>
    </location>
</feature>
<evidence type="ECO:0000259" key="1">
    <source>
        <dbReference type="Pfam" id="PF25474"/>
    </source>
</evidence>
<dbReference type="InterPro" id="IPR057352">
    <property type="entry name" value="TPR_TmcB/C"/>
</dbReference>
<dbReference type="SUPFAM" id="SSF48452">
    <property type="entry name" value="TPR-like"/>
    <property type="match status" value="1"/>
</dbReference>
<accession>A0AAE1QW34</accession>
<reference evidence="2" key="1">
    <citation type="submission" date="2023-12" db="EMBL/GenBank/DDBJ databases">
        <title>Genome assembly of Anisodus tanguticus.</title>
        <authorList>
            <person name="Wang Y.-J."/>
        </authorList>
    </citation>
    <scope>NUCLEOTIDE SEQUENCE</scope>
    <source>
        <strain evidence="2">KB-2021</strain>
        <tissue evidence="2">Leaf</tissue>
    </source>
</reference>
<dbReference type="Pfam" id="PF25474">
    <property type="entry name" value="TPR_TmcB"/>
    <property type="match status" value="1"/>
</dbReference>
<dbReference type="Proteomes" id="UP001291623">
    <property type="component" value="Unassembled WGS sequence"/>
</dbReference>
<dbReference type="SMART" id="SM00386">
    <property type="entry name" value="HAT"/>
    <property type="match status" value="3"/>
</dbReference>
<evidence type="ECO:0000313" key="3">
    <source>
        <dbReference type="Proteomes" id="UP001291623"/>
    </source>
</evidence>
<comment type="caution">
    <text evidence="2">The sequence shown here is derived from an EMBL/GenBank/DDBJ whole genome shotgun (WGS) entry which is preliminary data.</text>
</comment>
<dbReference type="InterPro" id="IPR011990">
    <property type="entry name" value="TPR-like_helical_dom_sf"/>
</dbReference>
<gene>
    <name evidence="2" type="ORF">RND71_039136</name>
</gene>
<organism evidence="2 3">
    <name type="scientific">Anisodus tanguticus</name>
    <dbReference type="NCBI Taxonomy" id="243964"/>
    <lineage>
        <taxon>Eukaryota</taxon>
        <taxon>Viridiplantae</taxon>
        <taxon>Streptophyta</taxon>
        <taxon>Embryophyta</taxon>
        <taxon>Tracheophyta</taxon>
        <taxon>Spermatophyta</taxon>
        <taxon>Magnoliopsida</taxon>
        <taxon>eudicotyledons</taxon>
        <taxon>Gunneridae</taxon>
        <taxon>Pentapetalae</taxon>
        <taxon>asterids</taxon>
        <taxon>lamiids</taxon>
        <taxon>Solanales</taxon>
        <taxon>Solanaceae</taxon>
        <taxon>Solanoideae</taxon>
        <taxon>Hyoscyameae</taxon>
        <taxon>Anisodus</taxon>
    </lineage>
</organism>
<dbReference type="AlphaFoldDB" id="A0AAE1QW34"/>
<dbReference type="GO" id="GO:0006396">
    <property type="term" value="P:RNA processing"/>
    <property type="evidence" value="ECO:0007669"/>
    <property type="project" value="InterPro"/>
</dbReference>
<name>A0AAE1QW34_9SOLA</name>
<protein>
    <recommendedName>
        <fullName evidence="1">TmcB/TmcC TPR repeats domain-containing protein</fullName>
    </recommendedName>
</protein>
<proteinExistence type="predicted"/>